<evidence type="ECO:0000256" key="1">
    <source>
        <dbReference type="SAM" id="MobiDB-lite"/>
    </source>
</evidence>
<evidence type="ECO:0000313" key="2">
    <source>
        <dbReference type="EMBL" id="CAK9091113.1"/>
    </source>
</evidence>
<gene>
    <name evidence="2" type="ORF">CCMP2556_LOCUS43731</name>
</gene>
<dbReference type="EMBL" id="CAXAMN010024918">
    <property type="protein sequence ID" value="CAK9091113.1"/>
    <property type="molecule type" value="Genomic_DNA"/>
</dbReference>
<dbReference type="Proteomes" id="UP001642484">
    <property type="component" value="Unassembled WGS sequence"/>
</dbReference>
<feature type="compositionally biased region" description="Basic and acidic residues" evidence="1">
    <location>
        <begin position="217"/>
        <end position="238"/>
    </location>
</feature>
<feature type="non-terminal residue" evidence="2">
    <location>
        <position position="252"/>
    </location>
</feature>
<organism evidence="2 3">
    <name type="scientific">Durusdinium trenchii</name>
    <dbReference type="NCBI Taxonomy" id="1381693"/>
    <lineage>
        <taxon>Eukaryota</taxon>
        <taxon>Sar</taxon>
        <taxon>Alveolata</taxon>
        <taxon>Dinophyceae</taxon>
        <taxon>Suessiales</taxon>
        <taxon>Symbiodiniaceae</taxon>
        <taxon>Durusdinium</taxon>
    </lineage>
</organism>
<feature type="compositionally biased region" description="Low complexity" evidence="1">
    <location>
        <begin position="165"/>
        <end position="185"/>
    </location>
</feature>
<protein>
    <submittedName>
        <fullName evidence="2">Uncharacterized protein</fullName>
    </submittedName>
</protein>
<feature type="region of interest" description="Disordered" evidence="1">
    <location>
        <begin position="165"/>
        <end position="252"/>
    </location>
</feature>
<comment type="caution">
    <text evidence="2">The sequence shown here is derived from an EMBL/GenBank/DDBJ whole genome shotgun (WGS) entry which is preliminary data.</text>
</comment>
<sequence length="252" mass="27270">MSSAEAQKGRRAMQSYEKFSQLFPGTLWERVRQTPHQGDRIFEIMEFLHSGLWLRCPSEGTLAKVVAVCVAAESGRAMSRFRMHELMEQVRAIWKSLTSKHRLQHGEVPEFLLTKTNLAVVPSSQMALMQGMCMNPMAAACAWAALGSAATQAANAQPSMLALTAPEASAPAERSPAPPASAVSVEDLEDSQAPNPCGRMPALTAEDLSGNQASAKECVKEEAEDEVAAKTQEEKPAALREAMTGALRETKE</sequence>
<accession>A0ABP0QS59</accession>
<reference evidence="2 3" key="1">
    <citation type="submission" date="2024-02" db="EMBL/GenBank/DDBJ databases">
        <authorList>
            <person name="Chen Y."/>
            <person name="Shah S."/>
            <person name="Dougan E. K."/>
            <person name="Thang M."/>
            <person name="Chan C."/>
        </authorList>
    </citation>
    <scope>NUCLEOTIDE SEQUENCE [LARGE SCALE GENOMIC DNA]</scope>
</reference>
<name>A0ABP0QS59_9DINO</name>
<evidence type="ECO:0000313" key="3">
    <source>
        <dbReference type="Proteomes" id="UP001642484"/>
    </source>
</evidence>
<keyword evidence="3" id="KW-1185">Reference proteome</keyword>
<proteinExistence type="predicted"/>